<keyword evidence="9" id="KW-1185">Reference proteome</keyword>
<proteinExistence type="predicted"/>
<evidence type="ECO:0000259" key="7">
    <source>
        <dbReference type="Pfam" id="PF01895"/>
    </source>
</evidence>
<organism evidence="8 9">
    <name type="scientific">Thermanaeromonas toyohensis ToBE</name>
    <dbReference type="NCBI Taxonomy" id="698762"/>
    <lineage>
        <taxon>Bacteria</taxon>
        <taxon>Bacillati</taxon>
        <taxon>Bacillota</taxon>
        <taxon>Clostridia</taxon>
        <taxon>Neomoorellales</taxon>
        <taxon>Neomoorellaceae</taxon>
        <taxon>Thermanaeromonas</taxon>
    </lineage>
</organism>
<feature type="transmembrane region" description="Helical" evidence="6">
    <location>
        <begin position="245"/>
        <end position="265"/>
    </location>
</feature>
<dbReference type="Proteomes" id="UP000192569">
    <property type="component" value="Chromosome I"/>
</dbReference>
<comment type="subcellular location">
    <subcellularLocation>
        <location evidence="1">Cell membrane</location>
        <topology evidence="1">Multi-pass membrane protein</topology>
    </subcellularLocation>
</comment>
<feature type="transmembrane region" description="Helical" evidence="6">
    <location>
        <begin position="80"/>
        <end position="99"/>
    </location>
</feature>
<dbReference type="Pfam" id="PF02690">
    <property type="entry name" value="Na_Pi_cotrans"/>
    <property type="match status" value="2"/>
</dbReference>
<accession>A0A1W1VXV9</accession>
<evidence type="ECO:0000256" key="6">
    <source>
        <dbReference type="SAM" id="Phobius"/>
    </source>
</evidence>
<dbReference type="AlphaFoldDB" id="A0A1W1VXV9"/>
<dbReference type="NCBIfam" id="TIGR00704">
    <property type="entry name" value="NaPi_cotrn_rel"/>
    <property type="match status" value="1"/>
</dbReference>
<feature type="domain" description="PhoU" evidence="7">
    <location>
        <begin position="445"/>
        <end position="531"/>
    </location>
</feature>
<evidence type="ECO:0000313" key="8">
    <source>
        <dbReference type="EMBL" id="SMB98178.1"/>
    </source>
</evidence>
<evidence type="ECO:0000256" key="3">
    <source>
        <dbReference type="ARBA" id="ARBA00022692"/>
    </source>
</evidence>
<feature type="transmembrane region" description="Helical" evidence="6">
    <location>
        <begin position="208"/>
        <end position="233"/>
    </location>
</feature>
<keyword evidence="5 6" id="KW-0472">Membrane</keyword>
<dbReference type="InterPro" id="IPR003841">
    <property type="entry name" value="Na/Pi_transpt"/>
</dbReference>
<dbReference type="GO" id="GO:0005436">
    <property type="term" value="F:sodium:phosphate symporter activity"/>
    <property type="evidence" value="ECO:0007669"/>
    <property type="project" value="InterPro"/>
</dbReference>
<feature type="transmembrane region" description="Helical" evidence="6">
    <location>
        <begin position="174"/>
        <end position="202"/>
    </location>
</feature>
<evidence type="ECO:0000313" key="9">
    <source>
        <dbReference type="Proteomes" id="UP000192569"/>
    </source>
</evidence>
<name>A0A1W1VXV9_9FIRM</name>
<dbReference type="SUPFAM" id="SSF109755">
    <property type="entry name" value="PhoU-like"/>
    <property type="match status" value="1"/>
</dbReference>
<keyword evidence="3 6" id="KW-0812">Transmembrane</keyword>
<keyword evidence="4 6" id="KW-1133">Transmembrane helix</keyword>
<dbReference type="InterPro" id="IPR038078">
    <property type="entry name" value="PhoU-like_sf"/>
</dbReference>
<dbReference type="Gene3D" id="1.20.58.220">
    <property type="entry name" value="Phosphate transport system protein phou homolog 2, domain 2"/>
    <property type="match status" value="1"/>
</dbReference>
<dbReference type="OrthoDB" id="9763003at2"/>
<dbReference type="RefSeq" id="WP_084665739.1">
    <property type="nucleotide sequence ID" value="NZ_LT838272.1"/>
</dbReference>
<evidence type="ECO:0000256" key="2">
    <source>
        <dbReference type="ARBA" id="ARBA00022475"/>
    </source>
</evidence>
<protein>
    <submittedName>
        <fullName evidence="8">Phosphate:Na+ symporter</fullName>
    </submittedName>
</protein>
<gene>
    <name evidence="8" type="ORF">SAMN00808754_2177</name>
</gene>
<dbReference type="GO" id="GO:0005886">
    <property type="term" value="C:plasma membrane"/>
    <property type="evidence" value="ECO:0007669"/>
    <property type="project" value="UniProtKB-SubCell"/>
</dbReference>
<evidence type="ECO:0000256" key="1">
    <source>
        <dbReference type="ARBA" id="ARBA00004651"/>
    </source>
</evidence>
<dbReference type="InterPro" id="IPR004633">
    <property type="entry name" value="NaPi_cotrn-rel/YqeW-like"/>
</dbReference>
<sequence length="535" mass="59157">MLFNAVTSLTGGLALFLFGMHMISGGLQKAASRQVQYILGRVTKNRVYGMLAGLLVTIFLQTSAVTTVLLVSFVNAGLMSLGQALGVILGAAIGSTLTAQLIAFRLSDYALWAVVVGLIPYLFSQRFRWRHLGEALIGFGLIFYGAAVMGEAAIPLRSMPGFIHLLDHLASHPWLMTIVATLFTAFVQVSAATVVVAMTLAAQGVLPLYGALAVVLGANLGTTATALISSLALSREAKRVAVAHFLFKLGGVIIFLTFLRLYTWLAQATSPDIARQVANGHTLFNVINMLIFLPFTTWVGQLTIKLLPDAPEEEKVAKYLDPSVVEVPEIALANVSRELLRMANIIKQEMFPRVMRPLAEREVDLLLKLKRLDNILDYLYQAIARYLVRIPEENLGEDQLISKIKLLYIANDLEHIGDVLVEMAHQWQKIEASGVEFSPEGQAELQEMFKKVQENFVGAMEAFAANDEVAAAQIIRRRPEILRLEKDLRCSHFQRLQQENRFSLETTSVHMELINQFLRLNMHSVSIAEAVMGII</sequence>
<dbReference type="EMBL" id="LT838272">
    <property type="protein sequence ID" value="SMB98178.1"/>
    <property type="molecule type" value="Genomic_DNA"/>
</dbReference>
<evidence type="ECO:0000256" key="4">
    <source>
        <dbReference type="ARBA" id="ARBA00022989"/>
    </source>
</evidence>
<reference evidence="8 9" key="1">
    <citation type="submission" date="2017-04" db="EMBL/GenBank/DDBJ databases">
        <authorList>
            <person name="Afonso C.L."/>
            <person name="Miller P.J."/>
            <person name="Scott M.A."/>
            <person name="Spackman E."/>
            <person name="Goraichik I."/>
            <person name="Dimitrov K.M."/>
            <person name="Suarez D.L."/>
            <person name="Swayne D.E."/>
        </authorList>
    </citation>
    <scope>NUCLEOTIDE SEQUENCE [LARGE SCALE GENOMIC DNA]</scope>
    <source>
        <strain evidence="8 9">ToBE</strain>
    </source>
</reference>
<dbReference type="Pfam" id="PF01895">
    <property type="entry name" value="PhoU"/>
    <property type="match status" value="2"/>
</dbReference>
<dbReference type="STRING" id="698762.SAMN00808754_2177"/>
<dbReference type="PANTHER" id="PTHR10010:SF46">
    <property type="entry name" value="SODIUM-DEPENDENT PHOSPHATE TRANSPORT PROTEIN 2B"/>
    <property type="match status" value="1"/>
</dbReference>
<feature type="transmembrane region" description="Helical" evidence="6">
    <location>
        <begin position="48"/>
        <end position="74"/>
    </location>
</feature>
<feature type="transmembrane region" description="Helical" evidence="6">
    <location>
        <begin position="135"/>
        <end position="154"/>
    </location>
</feature>
<dbReference type="PANTHER" id="PTHR10010">
    <property type="entry name" value="SOLUTE CARRIER FAMILY 34 SODIUM PHOSPHATE , MEMBER 2-RELATED"/>
    <property type="match status" value="1"/>
</dbReference>
<evidence type="ECO:0000256" key="5">
    <source>
        <dbReference type="ARBA" id="ARBA00023136"/>
    </source>
</evidence>
<dbReference type="GO" id="GO:0044341">
    <property type="term" value="P:sodium-dependent phosphate transport"/>
    <property type="evidence" value="ECO:0007669"/>
    <property type="project" value="InterPro"/>
</dbReference>
<dbReference type="InterPro" id="IPR026022">
    <property type="entry name" value="PhoU_dom"/>
</dbReference>
<feature type="transmembrane region" description="Helical" evidence="6">
    <location>
        <begin position="6"/>
        <end position="27"/>
    </location>
</feature>
<keyword evidence="2" id="KW-1003">Cell membrane</keyword>
<dbReference type="NCBIfam" id="NF037997">
    <property type="entry name" value="Na_Pi_symport"/>
    <property type="match status" value="1"/>
</dbReference>
<feature type="domain" description="PhoU" evidence="7">
    <location>
        <begin position="340"/>
        <end position="425"/>
    </location>
</feature>